<evidence type="ECO:0000313" key="1">
    <source>
        <dbReference type="EMBL" id="KAH6651382.1"/>
    </source>
</evidence>
<organism evidence="1 2">
    <name type="scientific">Chaetomium tenue</name>
    <dbReference type="NCBI Taxonomy" id="1854479"/>
    <lineage>
        <taxon>Eukaryota</taxon>
        <taxon>Fungi</taxon>
        <taxon>Dikarya</taxon>
        <taxon>Ascomycota</taxon>
        <taxon>Pezizomycotina</taxon>
        <taxon>Sordariomycetes</taxon>
        <taxon>Sordariomycetidae</taxon>
        <taxon>Sordariales</taxon>
        <taxon>Chaetomiaceae</taxon>
        <taxon>Chaetomium</taxon>
    </lineage>
</organism>
<protein>
    <submittedName>
        <fullName evidence="1">Uncharacterized protein</fullName>
    </submittedName>
</protein>
<accession>A0ACB7PQ97</accession>
<gene>
    <name evidence="1" type="ORF">F5144DRAFT_589615</name>
</gene>
<reference evidence="1 2" key="1">
    <citation type="journal article" date="2021" name="Nat. Commun.">
        <title>Genetic determinants of endophytism in the Arabidopsis root mycobiome.</title>
        <authorList>
            <person name="Mesny F."/>
            <person name="Miyauchi S."/>
            <person name="Thiergart T."/>
            <person name="Pickel B."/>
            <person name="Atanasova L."/>
            <person name="Karlsson M."/>
            <person name="Huettel B."/>
            <person name="Barry K.W."/>
            <person name="Haridas S."/>
            <person name="Chen C."/>
            <person name="Bauer D."/>
            <person name="Andreopoulos W."/>
            <person name="Pangilinan J."/>
            <person name="LaButti K."/>
            <person name="Riley R."/>
            <person name="Lipzen A."/>
            <person name="Clum A."/>
            <person name="Drula E."/>
            <person name="Henrissat B."/>
            <person name="Kohler A."/>
            <person name="Grigoriev I.V."/>
            <person name="Martin F.M."/>
            <person name="Hacquard S."/>
        </authorList>
    </citation>
    <scope>NUCLEOTIDE SEQUENCE [LARGE SCALE GENOMIC DNA]</scope>
    <source>
        <strain evidence="1 2">MPI-SDFR-AT-0079</strain>
    </source>
</reference>
<comment type="caution">
    <text evidence="1">The sequence shown here is derived from an EMBL/GenBank/DDBJ whole genome shotgun (WGS) entry which is preliminary data.</text>
</comment>
<dbReference type="EMBL" id="JAGIZQ010000001">
    <property type="protein sequence ID" value="KAH6651382.1"/>
    <property type="molecule type" value="Genomic_DNA"/>
</dbReference>
<sequence>MHPPQPYSKSSPEWQAFIKLSNDQHIAQLVIDSASRNVVFTARVGKPTKITRYWIDIDYPYAAPPVYERTGILVTDDAMSLVTVPYDSWVAKRMERVLWPKPMALGFWALGTAAVKQTSFEVAKYFGFGSEEPGRAQPRNPATPPPLPSGPGPEIQKALQQIRQQATRRPEEVNDPGSMSSSANAPSAASSTPRNKPMPVPEKPTVGQNNQDTPVQKTWLQEMVLSVATSQPWKQLKQTYSKEQRPIWSDPPRGSVCISGLVELETPKAYVLLDVITWYDLKTNARAPGTTAVYFRKIRQRPQSS</sequence>
<evidence type="ECO:0000313" key="2">
    <source>
        <dbReference type="Proteomes" id="UP000724584"/>
    </source>
</evidence>
<proteinExistence type="predicted"/>
<keyword evidence="2" id="KW-1185">Reference proteome</keyword>
<name>A0ACB7PQ97_9PEZI</name>
<dbReference type="Proteomes" id="UP000724584">
    <property type="component" value="Unassembled WGS sequence"/>
</dbReference>